<reference evidence="1 2" key="1">
    <citation type="submission" date="2019-03" db="EMBL/GenBank/DDBJ databases">
        <title>First draft genome of Liparis tanakae, snailfish: a comprehensive survey of snailfish specific genes.</title>
        <authorList>
            <person name="Kim W."/>
            <person name="Song I."/>
            <person name="Jeong J.-H."/>
            <person name="Kim D."/>
            <person name="Kim S."/>
            <person name="Ryu S."/>
            <person name="Song J.Y."/>
            <person name="Lee S.K."/>
        </authorList>
    </citation>
    <scope>NUCLEOTIDE SEQUENCE [LARGE SCALE GENOMIC DNA]</scope>
    <source>
        <tissue evidence="1">Muscle</tissue>
    </source>
</reference>
<keyword evidence="2" id="KW-1185">Reference proteome</keyword>
<protein>
    <submittedName>
        <fullName evidence="1">Uncharacterized protein</fullName>
    </submittedName>
</protein>
<accession>A0A4Z2ENN1</accession>
<evidence type="ECO:0000313" key="2">
    <source>
        <dbReference type="Proteomes" id="UP000314294"/>
    </source>
</evidence>
<gene>
    <name evidence="1" type="ORF">EYF80_059786</name>
</gene>
<dbReference type="Proteomes" id="UP000314294">
    <property type="component" value="Unassembled WGS sequence"/>
</dbReference>
<sequence>MTSGAIQNGVPMTVFLFAMEEKKKTCQTERGLQKETCSRNGLQDECSTTIQPPEGDGWSLMMSETDPAPQYSITIHRSLFLK</sequence>
<evidence type="ECO:0000313" key="1">
    <source>
        <dbReference type="EMBL" id="TNN30064.1"/>
    </source>
</evidence>
<organism evidence="1 2">
    <name type="scientific">Liparis tanakae</name>
    <name type="common">Tanaka's snailfish</name>
    <dbReference type="NCBI Taxonomy" id="230148"/>
    <lineage>
        <taxon>Eukaryota</taxon>
        <taxon>Metazoa</taxon>
        <taxon>Chordata</taxon>
        <taxon>Craniata</taxon>
        <taxon>Vertebrata</taxon>
        <taxon>Euteleostomi</taxon>
        <taxon>Actinopterygii</taxon>
        <taxon>Neopterygii</taxon>
        <taxon>Teleostei</taxon>
        <taxon>Neoteleostei</taxon>
        <taxon>Acanthomorphata</taxon>
        <taxon>Eupercaria</taxon>
        <taxon>Perciformes</taxon>
        <taxon>Cottioidei</taxon>
        <taxon>Cottales</taxon>
        <taxon>Liparidae</taxon>
        <taxon>Liparis</taxon>
    </lineage>
</organism>
<dbReference type="EMBL" id="SRLO01004895">
    <property type="protein sequence ID" value="TNN30064.1"/>
    <property type="molecule type" value="Genomic_DNA"/>
</dbReference>
<dbReference type="AlphaFoldDB" id="A0A4Z2ENN1"/>
<proteinExistence type="predicted"/>
<name>A0A4Z2ENN1_9TELE</name>
<comment type="caution">
    <text evidence="1">The sequence shown here is derived from an EMBL/GenBank/DDBJ whole genome shotgun (WGS) entry which is preliminary data.</text>
</comment>